<sequence>GITKRIEIWIFRAPHSSNDLPFCSTSSVISCDGPESGITKRIEIWIFGAPHSSNDLPFCSTPSVISMSQI</sequence>
<keyword evidence="2" id="KW-1185">Reference proteome</keyword>
<evidence type="ECO:0000313" key="2">
    <source>
        <dbReference type="Proteomes" id="UP000499080"/>
    </source>
</evidence>
<dbReference type="EMBL" id="BGPR01005091">
    <property type="protein sequence ID" value="GBN06683.1"/>
    <property type="molecule type" value="Genomic_DNA"/>
</dbReference>
<gene>
    <name evidence="1" type="ORF">AVEN_76858_1</name>
</gene>
<comment type="caution">
    <text evidence="1">The sequence shown here is derived from an EMBL/GenBank/DDBJ whole genome shotgun (WGS) entry which is preliminary data.</text>
</comment>
<evidence type="ECO:0000313" key="1">
    <source>
        <dbReference type="EMBL" id="GBN06683.1"/>
    </source>
</evidence>
<accession>A0A4Y2KYS5</accession>
<proteinExistence type="predicted"/>
<protein>
    <submittedName>
        <fullName evidence="1">Uncharacterized protein</fullName>
    </submittedName>
</protein>
<reference evidence="1 2" key="1">
    <citation type="journal article" date="2019" name="Sci. Rep.">
        <title>Orb-weaving spider Araneus ventricosus genome elucidates the spidroin gene catalogue.</title>
        <authorList>
            <person name="Kono N."/>
            <person name="Nakamura H."/>
            <person name="Ohtoshi R."/>
            <person name="Moran D.A.P."/>
            <person name="Shinohara A."/>
            <person name="Yoshida Y."/>
            <person name="Fujiwara M."/>
            <person name="Mori M."/>
            <person name="Tomita M."/>
            <person name="Arakawa K."/>
        </authorList>
    </citation>
    <scope>NUCLEOTIDE SEQUENCE [LARGE SCALE GENOMIC DNA]</scope>
</reference>
<name>A0A4Y2KYS5_ARAVE</name>
<dbReference type="AlphaFoldDB" id="A0A4Y2KYS5"/>
<organism evidence="1 2">
    <name type="scientific">Araneus ventricosus</name>
    <name type="common">Orbweaver spider</name>
    <name type="synonym">Epeira ventricosa</name>
    <dbReference type="NCBI Taxonomy" id="182803"/>
    <lineage>
        <taxon>Eukaryota</taxon>
        <taxon>Metazoa</taxon>
        <taxon>Ecdysozoa</taxon>
        <taxon>Arthropoda</taxon>
        <taxon>Chelicerata</taxon>
        <taxon>Arachnida</taxon>
        <taxon>Araneae</taxon>
        <taxon>Araneomorphae</taxon>
        <taxon>Entelegynae</taxon>
        <taxon>Araneoidea</taxon>
        <taxon>Araneidae</taxon>
        <taxon>Araneus</taxon>
    </lineage>
</organism>
<feature type="non-terminal residue" evidence="1">
    <location>
        <position position="1"/>
    </location>
</feature>
<dbReference type="Proteomes" id="UP000499080">
    <property type="component" value="Unassembled WGS sequence"/>
</dbReference>
<feature type="non-terminal residue" evidence="1">
    <location>
        <position position="70"/>
    </location>
</feature>